<dbReference type="GO" id="GO:0008168">
    <property type="term" value="F:methyltransferase activity"/>
    <property type="evidence" value="ECO:0007669"/>
    <property type="project" value="UniProtKB-KW"/>
</dbReference>
<keyword evidence="6" id="KW-1185">Reference proteome</keyword>
<keyword evidence="4" id="KW-0949">S-adenosyl-L-methionine</keyword>
<evidence type="ECO:0000256" key="4">
    <source>
        <dbReference type="ARBA" id="ARBA00022691"/>
    </source>
</evidence>
<dbReference type="CDD" id="cd02440">
    <property type="entry name" value="AdoMet_MTases"/>
    <property type="match status" value="1"/>
</dbReference>
<keyword evidence="1" id="KW-0597">Phosphoprotein</keyword>
<dbReference type="InterPro" id="IPR029063">
    <property type="entry name" value="SAM-dependent_MTases_sf"/>
</dbReference>
<evidence type="ECO:0000313" key="5">
    <source>
        <dbReference type="EMBL" id="GAA4428109.1"/>
    </source>
</evidence>
<gene>
    <name evidence="5" type="ORF">GCM10023188_12020</name>
</gene>
<name>A0ABP8LFY1_9BACT</name>
<evidence type="ECO:0000256" key="1">
    <source>
        <dbReference type="ARBA" id="ARBA00022553"/>
    </source>
</evidence>
<dbReference type="SUPFAM" id="SSF53335">
    <property type="entry name" value="S-adenosyl-L-methionine-dependent methyltransferases"/>
    <property type="match status" value="1"/>
</dbReference>
<keyword evidence="2 5" id="KW-0489">Methyltransferase</keyword>
<organism evidence="5 6">
    <name type="scientific">Pontibacter saemangeumensis</name>
    <dbReference type="NCBI Taxonomy" id="1084525"/>
    <lineage>
        <taxon>Bacteria</taxon>
        <taxon>Pseudomonadati</taxon>
        <taxon>Bacteroidota</taxon>
        <taxon>Cytophagia</taxon>
        <taxon>Cytophagales</taxon>
        <taxon>Hymenobacteraceae</taxon>
        <taxon>Pontibacter</taxon>
    </lineage>
</organism>
<protein>
    <submittedName>
        <fullName evidence="5">Methyltransferase domain-containing protein</fullName>
    </submittedName>
</protein>
<dbReference type="EMBL" id="BAABHC010000004">
    <property type="protein sequence ID" value="GAA4428109.1"/>
    <property type="molecule type" value="Genomic_DNA"/>
</dbReference>
<dbReference type="PANTHER" id="PTHR32183:SF6">
    <property type="entry name" value="CYSTEINE SULFINATE DESULFINASE_CYSTEINE DESULFURASE AND RELATED ENZYMES"/>
    <property type="match status" value="1"/>
</dbReference>
<dbReference type="PROSITE" id="PS51585">
    <property type="entry name" value="SAM_MT_TPMT"/>
    <property type="match status" value="1"/>
</dbReference>
<comment type="caution">
    <text evidence="5">The sequence shown here is derived from an EMBL/GenBank/DDBJ whole genome shotgun (WGS) entry which is preliminary data.</text>
</comment>
<dbReference type="Gene3D" id="3.40.50.150">
    <property type="entry name" value="Vaccinia Virus protein VP39"/>
    <property type="match status" value="1"/>
</dbReference>
<sequence>MEEQFDAAYWQQRYQSGNTGWDTGRITTPLKEYFDQLQEKDLRILIPGCGHAYEAEYLFRKGFKQVYVADVADAPLEHFARRVPGFPKEHLLRQDFFSLSGTYDLLVEQTFFCALDPTLRPAYARQCAALLKPGGKLVGLLFNTSFTHDGPPFGGSSEEYSAYFEPYFNFLHFEPAYNSIPPRQGRELFMLLQKKNH</sequence>
<dbReference type="Pfam" id="PF05724">
    <property type="entry name" value="TPMT"/>
    <property type="match status" value="1"/>
</dbReference>
<dbReference type="InterPro" id="IPR008854">
    <property type="entry name" value="TPMT"/>
</dbReference>
<dbReference type="Proteomes" id="UP001500552">
    <property type="component" value="Unassembled WGS sequence"/>
</dbReference>
<dbReference type="PANTHER" id="PTHR32183">
    <property type="match status" value="1"/>
</dbReference>
<accession>A0ABP8LFY1</accession>
<evidence type="ECO:0000256" key="2">
    <source>
        <dbReference type="ARBA" id="ARBA00022603"/>
    </source>
</evidence>
<reference evidence="6" key="1">
    <citation type="journal article" date="2019" name="Int. J. Syst. Evol. Microbiol.">
        <title>The Global Catalogue of Microorganisms (GCM) 10K type strain sequencing project: providing services to taxonomists for standard genome sequencing and annotation.</title>
        <authorList>
            <consortium name="The Broad Institute Genomics Platform"/>
            <consortium name="The Broad Institute Genome Sequencing Center for Infectious Disease"/>
            <person name="Wu L."/>
            <person name="Ma J."/>
        </authorList>
    </citation>
    <scope>NUCLEOTIDE SEQUENCE [LARGE SCALE GENOMIC DNA]</scope>
    <source>
        <strain evidence="6">JCM 17926</strain>
    </source>
</reference>
<proteinExistence type="predicted"/>
<evidence type="ECO:0000256" key="3">
    <source>
        <dbReference type="ARBA" id="ARBA00022679"/>
    </source>
</evidence>
<dbReference type="GO" id="GO:0032259">
    <property type="term" value="P:methylation"/>
    <property type="evidence" value="ECO:0007669"/>
    <property type="project" value="UniProtKB-KW"/>
</dbReference>
<keyword evidence="3" id="KW-0808">Transferase</keyword>
<evidence type="ECO:0000313" key="6">
    <source>
        <dbReference type="Proteomes" id="UP001500552"/>
    </source>
</evidence>